<reference evidence="3 5" key="1">
    <citation type="journal article" date="2012" name="Nature">
        <title>Algal genomes reveal evolutionary mosaicism and the fate of nucleomorphs.</title>
        <authorList>
            <consortium name="DOE Joint Genome Institute"/>
            <person name="Curtis B.A."/>
            <person name="Tanifuji G."/>
            <person name="Burki F."/>
            <person name="Gruber A."/>
            <person name="Irimia M."/>
            <person name="Maruyama S."/>
            <person name="Arias M.C."/>
            <person name="Ball S.G."/>
            <person name="Gile G.H."/>
            <person name="Hirakawa Y."/>
            <person name="Hopkins J.F."/>
            <person name="Kuo A."/>
            <person name="Rensing S.A."/>
            <person name="Schmutz J."/>
            <person name="Symeonidi A."/>
            <person name="Elias M."/>
            <person name="Eveleigh R.J."/>
            <person name="Herman E.K."/>
            <person name="Klute M.J."/>
            <person name="Nakayama T."/>
            <person name="Obornik M."/>
            <person name="Reyes-Prieto A."/>
            <person name="Armbrust E.V."/>
            <person name="Aves S.J."/>
            <person name="Beiko R.G."/>
            <person name="Coutinho P."/>
            <person name="Dacks J.B."/>
            <person name="Durnford D.G."/>
            <person name="Fast N.M."/>
            <person name="Green B.R."/>
            <person name="Grisdale C.J."/>
            <person name="Hempel F."/>
            <person name="Henrissat B."/>
            <person name="Hoppner M.P."/>
            <person name="Ishida K."/>
            <person name="Kim E."/>
            <person name="Koreny L."/>
            <person name="Kroth P.G."/>
            <person name="Liu Y."/>
            <person name="Malik S.B."/>
            <person name="Maier U.G."/>
            <person name="McRose D."/>
            <person name="Mock T."/>
            <person name="Neilson J.A."/>
            <person name="Onodera N.T."/>
            <person name="Poole A.M."/>
            <person name="Pritham E.J."/>
            <person name="Richards T.A."/>
            <person name="Rocap G."/>
            <person name="Roy S.W."/>
            <person name="Sarai C."/>
            <person name="Schaack S."/>
            <person name="Shirato S."/>
            <person name="Slamovits C.H."/>
            <person name="Spencer D.F."/>
            <person name="Suzuki S."/>
            <person name="Worden A.Z."/>
            <person name="Zauner S."/>
            <person name="Barry K."/>
            <person name="Bell C."/>
            <person name="Bharti A.K."/>
            <person name="Crow J.A."/>
            <person name="Grimwood J."/>
            <person name="Kramer R."/>
            <person name="Lindquist E."/>
            <person name="Lucas S."/>
            <person name="Salamov A."/>
            <person name="McFadden G.I."/>
            <person name="Lane C.E."/>
            <person name="Keeling P.J."/>
            <person name="Gray M.W."/>
            <person name="Grigoriev I.V."/>
            <person name="Archibald J.M."/>
        </authorList>
    </citation>
    <scope>NUCLEOTIDE SEQUENCE</scope>
    <source>
        <strain evidence="3 5">CCMP2712</strain>
    </source>
</reference>
<evidence type="ECO:0000313" key="5">
    <source>
        <dbReference type="Proteomes" id="UP000011087"/>
    </source>
</evidence>
<feature type="signal peptide" evidence="1">
    <location>
        <begin position="1"/>
        <end position="18"/>
    </location>
</feature>
<accession>L1IJ51</accession>
<dbReference type="InterPro" id="IPR013783">
    <property type="entry name" value="Ig-like_fold"/>
</dbReference>
<dbReference type="Proteomes" id="UP000011087">
    <property type="component" value="Unassembled WGS sequence"/>
</dbReference>
<dbReference type="PaxDb" id="55529-EKX35835"/>
<proteinExistence type="predicted"/>
<dbReference type="InterPro" id="IPR013784">
    <property type="entry name" value="Carb-bd-like_fold"/>
</dbReference>
<evidence type="ECO:0000256" key="1">
    <source>
        <dbReference type="SAM" id="SignalP"/>
    </source>
</evidence>
<dbReference type="AlphaFoldDB" id="L1IJ51"/>
<evidence type="ECO:0000313" key="3">
    <source>
        <dbReference type="EMBL" id="EKX35835.1"/>
    </source>
</evidence>
<reference evidence="5" key="2">
    <citation type="submission" date="2012-11" db="EMBL/GenBank/DDBJ databases">
        <authorList>
            <person name="Kuo A."/>
            <person name="Curtis B.A."/>
            <person name="Tanifuji G."/>
            <person name="Burki F."/>
            <person name="Gruber A."/>
            <person name="Irimia M."/>
            <person name="Maruyama S."/>
            <person name="Arias M.C."/>
            <person name="Ball S.G."/>
            <person name="Gile G.H."/>
            <person name="Hirakawa Y."/>
            <person name="Hopkins J.F."/>
            <person name="Rensing S.A."/>
            <person name="Schmutz J."/>
            <person name="Symeonidi A."/>
            <person name="Elias M."/>
            <person name="Eveleigh R.J."/>
            <person name="Herman E.K."/>
            <person name="Klute M.J."/>
            <person name="Nakayama T."/>
            <person name="Obornik M."/>
            <person name="Reyes-Prieto A."/>
            <person name="Armbrust E.V."/>
            <person name="Aves S.J."/>
            <person name="Beiko R.G."/>
            <person name="Coutinho P."/>
            <person name="Dacks J.B."/>
            <person name="Durnford D.G."/>
            <person name="Fast N.M."/>
            <person name="Green B.R."/>
            <person name="Grisdale C."/>
            <person name="Hempe F."/>
            <person name="Henrissat B."/>
            <person name="Hoppner M.P."/>
            <person name="Ishida K.-I."/>
            <person name="Kim E."/>
            <person name="Koreny L."/>
            <person name="Kroth P.G."/>
            <person name="Liu Y."/>
            <person name="Malik S.-B."/>
            <person name="Maier U.G."/>
            <person name="McRose D."/>
            <person name="Mock T."/>
            <person name="Neilson J.A."/>
            <person name="Onodera N.T."/>
            <person name="Poole A.M."/>
            <person name="Pritham E.J."/>
            <person name="Richards T.A."/>
            <person name="Rocap G."/>
            <person name="Roy S.W."/>
            <person name="Sarai C."/>
            <person name="Schaack S."/>
            <person name="Shirato S."/>
            <person name="Slamovits C.H."/>
            <person name="Spencer D.F."/>
            <person name="Suzuki S."/>
            <person name="Worden A.Z."/>
            <person name="Zauner S."/>
            <person name="Barry K."/>
            <person name="Bell C."/>
            <person name="Bharti A.K."/>
            <person name="Crow J.A."/>
            <person name="Grimwood J."/>
            <person name="Kramer R."/>
            <person name="Lindquist E."/>
            <person name="Lucas S."/>
            <person name="Salamov A."/>
            <person name="McFadden G.I."/>
            <person name="Lane C.E."/>
            <person name="Keeling P.J."/>
            <person name="Gray M.W."/>
            <person name="Grigoriev I.V."/>
            <person name="Archibald J.M."/>
        </authorList>
    </citation>
    <scope>NUCLEOTIDE SEQUENCE</scope>
    <source>
        <strain evidence="5">CCMP2712</strain>
    </source>
</reference>
<keyword evidence="1" id="KW-0732">Signal</keyword>
<dbReference type="EMBL" id="JH993083">
    <property type="protein sequence ID" value="EKX35835.1"/>
    <property type="molecule type" value="Genomic_DNA"/>
</dbReference>
<dbReference type="HOGENOM" id="CLU_1351121_0_0_1"/>
<feature type="chain" id="PRO_5008770079" evidence="1">
    <location>
        <begin position="19"/>
        <end position="203"/>
    </location>
</feature>
<organism evidence="3">
    <name type="scientific">Guillardia theta (strain CCMP2712)</name>
    <name type="common">Cryptophyte</name>
    <dbReference type="NCBI Taxonomy" id="905079"/>
    <lineage>
        <taxon>Eukaryota</taxon>
        <taxon>Cryptophyceae</taxon>
        <taxon>Pyrenomonadales</taxon>
        <taxon>Geminigeraceae</taxon>
        <taxon>Guillardia</taxon>
    </lineage>
</organism>
<protein>
    <submittedName>
        <fullName evidence="3">Starch binding domain protein</fullName>
    </submittedName>
</protein>
<dbReference type="InterPro" id="IPR002044">
    <property type="entry name" value="CBM20"/>
</dbReference>
<dbReference type="KEGG" id="gtt:GUITHDRAFT_97707"/>
<dbReference type="Pfam" id="PF00686">
    <property type="entry name" value="CBM_20"/>
    <property type="match status" value="1"/>
</dbReference>
<dbReference type="RefSeq" id="XP_005822815.1">
    <property type="nucleotide sequence ID" value="XM_005822758.1"/>
</dbReference>
<dbReference type="OrthoDB" id="440291at2759"/>
<reference evidence="4" key="3">
    <citation type="submission" date="2015-06" db="UniProtKB">
        <authorList>
            <consortium name="EnsemblProtists"/>
        </authorList>
    </citation>
    <scope>IDENTIFICATION</scope>
</reference>
<dbReference type="GO" id="GO:2001070">
    <property type="term" value="F:starch binding"/>
    <property type="evidence" value="ECO:0007669"/>
    <property type="project" value="InterPro"/>
</dbReference>
<name>L1IJ51_GUITC</name>
<evidence type="ECO:0000259" key="2">
    <source>
        <dbReference type="PROSITE" id="PS51166"/>
    </source>
</evidence>
<dbReference type="GeneID" id="17292580"/>
<keyword evidence="5" id="KW-1185">Reference proteome</keyword>
<dbReference type="PROSITE" id="PS51166">
    <property type="entry name" value="CBM20"/>
    <property type="match status" value="1"/>
</dbReference>
<dbReference type="SMART" id="SM01065">
    <property type="entry name" value="CBM_2"/>
    <property type="match status" value="1"/>
</dbReference>
<feature type="domain" description="CBM20" evidence="2">
    <location>
        <begin position="60"/>
        <end position="175"/>
    </location>
</feature>
<dbReference type="Gene3D" id="2.60.40.10">
    <property type="entry name" value="Immunoglobulins"/>
    <property type="match status" value="1"/>
</dbReference>
<sequence length="203" mass="22128">MKYALVALFVAQLLCAEASVLTATSTLPVSSAFTTLEPSSTSRLALRGGSAEDDEIAKEAAALGKVAVTFEVSVHHLRPANGPPVKVMVVGNTPDLGQWDVSKGISLITTPENFPIFTGVAFTDPNTELEYKYVIVKAQPGGQGPDSQWEANNRQLKVGTNGVMHVKNAYIENRLSDPRITDEPFQLTAQEWSRWFRHHLSVH</sequence>
<dbReference type="SUPFAM" id="SSF49452">
    <property type="entry name" value="Starch-binding domain-like"/>
    <property type="match status" value="1"/>
</dbReference>
<gene>
    <name evidence="3" type="primary">sSBP1</name>
    <name evidence="3" type="ORF">GUITHDRAFT_97707</name>
</gene>
<dbReference type="EnsemblProtists" id="EKX35835">
    <property type="protein sequence ID" value="EKX35835"/>
    <property type="gene ID" value="GUITHDRAFT_97707"/>
</dbReference>
<evidence type="ECO:0000313" key="4">
    <source>
        <dbReference type="EnsemblProtists" id="EKX35835"/>
    </source>
</evidence>